<dbReference type="AlphaFoldDB" id="X0X0N5"/>
<proteinExistence type="predicted"/>
<protein>
    <submittedName>
        <fullName evidence="1">Uncharacterized protein</fullName>
    </submittedName>
</protein>
<evidence type="ECO:0000313" key="1">
    <source>
        <dbReference type="EMBL" id="GAG18566.1"/>
    </source>
</evidence>
<sequence>RRTSVNKLCIAKLRLAGSLLDKALKDGQVKISKR</sequence>
<accession>X0X0N5</accession>
<dbReference type="EMBL" id="BARS01034113">
    <property type="protein sequence ID" value="GAG18566.1"/>
    <property type="molecule type" value="Genomic_DNA"/>
</dbReference>
<feature type="non-terminal residue" evidence="1">
    <location>
        <position position="1"/>
    </location>
</feature>
<organism evidence="1">
    <name type="scientific">marine sediment metagenome</name>
    <dbReference type="NCBI Taxonomy" id="412755"/>
    <lineage>
        <taxon>unclassified sequences</taxon>
        <taxon>metagenomes</taxon>
        <taxon>ecological metagenomes</taxon>
    </lineage>
</organism>
<name>X0X0N5_9ZZZZ</name>
<reference evidence="1" key="1">
    <citation type="journal article" date="2014" name="Front. Microbiol.">
        <title>High frequency of phylogenetically diverse reductive dehalogenase-homologous genes in deep subseafloor sedimentary metagenomes.</title>
        <authorList>
            <person name="Kawai M."/>
            <person name="Futagami T."/>
            <person name="Toyoda A."/>
            <person name="Takaki Y."/>
            <person name="Nishi S."/>
            <person name="Hori S."/>
            <person name="Arai W."/>
            <person name="Tsubouchi T."/>
            <person name="Morono Y."/>
            <person name="Uchiyama I."/>
            <person name="Ito T."/>
            <person name="Fujiyama A."/>
            <person name="Inagaki F."/>
            <person name="Takami H."/>
        </authorList>
    </citation>
    <scope>NUCLEOTIDE SEQUENCE</scope>
    <source>
        <strain evidence="1">Expedition CK06-06</strain>
    </source>
</reference>
<gene>
    <name evidence="1" type="ORF">S01H1_52750</name>
</gene>
<comment type="caution">
    <text evidence="1">The sequence shown here is derived from an EMBL/GenBank/DDBJ whole genome shotgun (WGS) entry which is preliminary data.</text>
</comment>